<dbReference type="EMBL" id="MN739398">
    <property type="protein sequence ID" value="QHT02748.1"/>
    <property type="molecule type" value="Genomic_DNA"/>
</dbReference>
<organism evidence="1">
    <name type="scientific">viral metagenome</name>
    <dbReference type="NCBI Taxonomy" id="1070528"/>
    <lineage>
        <taxon>unclassified sequences</taxon>
        <taxon>metagenomes</taxon>
        <taxon>organismal metagenomes</taxon>
    </lineage>
</organism>
<evidence type="ECO:0000313" key="1">
    <source>
        <dbReference type="EMBL" id="QHT02748.1"/>
    </source>
</evidence>
<name>A0A6C0CDV4_9ZZZZ</name>
<protein>
    <submittedName>
        <fullName evidence="1">Uncharacterized protein</fullName>
    </submittedName>
</protein>
<proteinExistence type="predicted"/>
<reference evidence="1" key="1">
    <citation type="journal article" date="2020" name="Nature">
        <title>Giant virus diversity and host interactions through global metagenomics.</title>
        <authorList>
            <person name="Schulz F."/>
            <person name="Roux S."/>
            <person name="Paez-Espino D."/>
            <person name="Jungbluth S."/>
            <person name="Walsh D.A."/>
            <person name="Denef V.J."/>
            <person name="McMahon K.D."/>
            <person name="Konstantinidis K.T."/>
            <person name="Eloe-Fadrosh E.A."/>
            <person name="Kyrpides N.C."/>
            <person name="Woyke T."/>
        </authorList>
    </citation>
    <scope>NUCLEOTIDE SEQUENCE</scope>
    <source>
        <strain evidence="1">GVMAG-M-3300020595-32</strain>
    </source>
</reference>
<sequence>MSKVKIISGKGKISFNKEADKAKMEKKYPNVEFEKMNKLTFTIKPERPSICSGCKDWDKGNRNKEYNLNVKVGNTEIPCLFKKFAWAWNLRGGKKRKMILKYQVEYKINCLNFSDMKNL</sequence>
<dbReference type="AlphaFoldDB" id="A0A6C0CDV4"/>
<accession>A0A6C0CDV4</accession>